<reference evidence="2 3" key="1">
    <citation type="journal article" date="2007" name="Science">
        <title>Sea anemone genome reveals ancestral eumetazoan gene repertoire and genomic organization.</title>
        <authorList>
            <person name="Putnam N.H."/>
            <person name="Srivastava M."/>
            <person name="Hellsten U."/>
            <person name="Dirks B."/>
            <person name="Chapman J."/>
            <person name="Salamov A."/>
            <person name="Terry A."/>
            <person name="Shapiro H."/>
            <person name="Lindquist E."/>
            <person name="Kapitonov V.V."/>
            <person name="Jurka J."/>
            <person name="Genikhovich G."/>
            <person name="Grigoriev I.V."/>
            <person name="Lucas S.M."/>
            <person name="Steele R.E."/>
            <person name="Finnerty J.R."/>
            <person name="Technau U."/>
            <person name="Martindale M.Q."/>
            <person name="Rokhsar D.S."/>
        </authorList>
    </citation>
    <scope>NUCLEOTIDE SEQUENCE [LARGE SCALE GENOMIC DNA]</scope>
    <source>
        <strain evidence="3">CH2 X CH6</strain>
    </source>
</reference>
<name>A7RVT1_NEMVE</name>
<feature type="transmembrane region" description="Helical" evidence="1">
    <location>
        <begin position="511"/>
        <end position="530"/>
    </location>
</feature>
<protein>
    <recommendedName>
        <fullName evidence="4">PNPLA domain-containing protein</fullName>
    </recommendedName>
</protein>
<evidence type="ECO:0000313" key="2">
    <source>
        <dbReference type="EMBL" id="EDO44506.1"/>
    </source>
</evidence>
<evidence type="ECO:0000313" key="3">
    <source>
        <dbReference type="Proteomes" id="UP000001593"/>
    </source>
</evidence>
<evidence type="ECO:0008006" key="4">
    <source>
        <dbReference type="Google" id="ProtNLM"/>
    </source>
</evidence>
<evidence type="ECO:0000256" key="1">
    <source>
        <dbReference type="SAM" id="Phobius"/>
    </source>
</evidence>
<keyword evidence="1" id="KW-1133">Transmembrane helix</keyword>
<keyword evidence="3" id="KW-1185">Reference proteome</keyword>
<proteinExistence type="predicted"/>
<feature type="transmembrane region" description="Helical" evidence="1">
    <location>
        <begin position="479"/>
        <end position="499"/>
    </location>
</feature>
<dbReference type="OrthoDB" id="5951933at2759"/>
<keyword evidence="1" id="KW-0472">Membrane</keyword>
<dbReference type="OMA" id="DYISCIS"/>
<sequence>MPRNKIGLALSGGGVRSAAFSSGVLRRLLQKSIEIDYISCISGGNFTAAAFLDWKSRNRQEDEHDWHHEFFENMRRRIGYFCDWRNACRGIHDFVIVLLLMLFVNLLIPIVLWGGLSIPVAYVIDLVLGGTLRIGFQCGNTTTVRECGTTFNANDREAFKVAFLFIFLAVGYLFFYLLKKIIKRICNTIRFIQISTGIFLGLSVLPWFLQQYSQSAPLWLKVLILGLSMFFWCGFPPLRNVSALAIVFYIYAYVIKWRVYRSDFPIHYSESHFYTAMLIAGAILWVSPYLGVFSRTSIYNYVKWRLQYAFFTKESVGRYGCSGITCTDFFPVLSPLLHCSRCQATNDKTLTLASLAGMRPQYISNVVADYWRIRKLGDPDEPPEAMISLSSTEIEVITEQPGSGTDAIQCSLLPEHIKLADAMTTAALVVRPPREQDKQFEPFRELQIILGLANNNAVPTAPMENYGCTNDKLAKVMPILLQSIAGAPIILLAVLWLTAERLDYSTSDVEKVLMIVFIAYVLIFAAIAMLPTGSEGGWFGEEIVRWCHVNLYHVRFLREFLNINNVGPRPPALISLSDLGRVEKFGLLSLFKRRVKKIVTVDGSYIQKDDDYAIQIIRSMELARKYFNCEFIGYDCRDVIGEIYKKYINTPAERRPRSYRFIVKYFDKTENGYVEAGKGEVLLLSPRHPDRGVPFPESSSVDMTWGEYARDTSKNLDPKRWGPGPVLKAEEVDRLTFCCCECCHSSSKAIQWVSKKLCNGFPHHSTVNQFFTPSMFSAYHREGYRACIEADIESFLADAHV</sequence>
<feature type="transmembrane region" description="Helical" evidence="1">
    <location>
        <begin position="94"/>
        <end position="116"/>
    </location>
</feature>
<dbReference type="KEGG" id="nve:5516493"/>
<gene>
    <name evidence="2" type="ORF">NEMVEDRAFT_v1g241035</name>
</gene>
<dbReference type="InterPro" id="IPR016035">
    <property type="entry name" value="Acyl_Trfase/lysoPLipase"/>
</dbReference>
<keyword evidence="1" id="KW-0812">Transmembrane</keyword>
<dbReference type="EMBL" id="DS469544">
    <property type="protein sequence ID" value="EDO44506.1"/>
    <property type="molecule type" value="Genomic_DNA"/>
</dbReference>
<dbReference type="HOGENOM" id="CLU_351364_0_0_1"/>
<feature type="transmembrane region" description="Helical" evidence="1">
    <location>
        <begin position="241"/>
        <end position="260"/>
    </location>
</feature>
<dbReference type="InParanoid" id="A7RVT1"/>
<dbReference type="SUPFAM" id="SSF52151">
    <property type="entry name" value="FabD/lysophospholipase-like"/>
    <property type="match status" value="1"/>
</dbReference>
<accession>A7RVT1</accession>
<organism evidence="2 3">
    <name type="scientific">Nematostella vectensis</name>
    <name type="common">Starlet sea anemone</name>
    <dbReference type="NCBI Taxonomy" id="45351"/>
    <lineage>
        <taxon>Eukaryota</taxon>
        <taxon>Metazoa</taxon>
        <taxon>Cnidaria</taxon>
        <taxon>Anthozoa</taxon>
        <taxon>Hexacorallia</taxon>
        <taxon>Actiniaria</taxon>
        <taxon>Edwardsiidae</taxon>
        <taxon>Nematostella</taxon>
    </lineage>
</organism>
<dbReference type="AlphaFoldDB" id="A7RVT1"/>
<dbReference type="Gene3D" id="3.40.1090.10">
    <property type="entry name" value="Cytosolic phospholipase A2 catalytic domain"/>
    <property type="match status" value="1"/>
</dbReference>
<feature type="transmembrane region" description="Helical" evidence="1">
    <location>
        <begin position="216"/>
        <end position="234"/>
    </location>
</feature>
<dbReference type="Proteomes" id="UP000001593">
    <property type="component" value="Unassembled WGS sequence"/>
</dbReference>
<feature type="transmembrane region" description="Helical" evidence="1">
    <location>
        <begin position="190"/>
        <end position="210"/>
    </location>
</feature>
<feature type="transmembrane region" description="Helical" evidence="1">
    <location>
        <begin position="158"/>
        <end position="178"/>
    </location>
</feature>
<feature type="transmembrane region" description="Helical" evidence="1">
    <location>
        <begin position="272"/>
        <end position="293"/>
    </location>
</feature>